<dbReference type="AlphaFoldDB" id="A0A830ZX70"/>
<dbReference type="EMBL" id="CAPB01000024">
    <property type="protein sequence ID" value="CCO94388.1"/>
    <property type="molecule type" value="Genomic_DNA"/>
</dbReference>
<reference evidence="1 2" key="1">
    <citation type="submission" date="2012-11" db="EMBL/GenBank/DDBJ databases">
        <authorList>
            <person name="Linke B."/>
        </authorList>
    </citation>
    <scope>NUCLEOTIDE SEQUENCE [LARGE SCALE GENOMIC DNA]</scope>
    <source>
        <strain evidence="2">CFBP 1232</strain>
    </source>
</reference>
<reference evidence="1 2" key="2">
    <citation type="submission" date="2013-04" db="EMBL/GenBank/DDBJ databases">
        <title>Comparative genomics of 12 strains of Erwinia amylovora identifies a pan-genome with a large conserved core and provides insights into host specificity.</title>
        <authorList>
            <person name="Mann R.A."/>
            <person name="Smits T.H.M."/>
            <person name="Buehlmann A."/>
            <person name="Blom J."/>
            <person name="Goesmann A."/>
            <person name="Frey J.E."/>
            <person name="Plummer K.M."/>
            <person name="Beer S.V."/>
            <person name="Luck J."/>
            <person name="Duffy B."/>
            <person name="Rodoni B."/>
        </authorList>
    </citation>
    <scope>NUCLEOTIDE SEQUENCE [LARGE SCALE GENOMIC DNA]</scope>
    <source>
        <strain evidence="2">CFBP 1232</strain>
    </source>
</reference>
<evidence type="ECO:0000313" key="2">
    <source>
        <dbReference type="Proteomes" id="UP000013111"/>
    </source>
</evidence>
<proteinExistence type="predicted"/>
<dbReference type="Proteomes" id="UP000013111">
    <property type="component" value="Unassembled WGS sequence"/>
</dbReference>
<evidence type="ECO:0000313" key="1">
    <source>
        <dbReference type="EMBL" id="CCO94388.1"/>
    </source>
</evidence>
<comment type="caution">
    <text evidence="1">The sequence shown here is derived from an EMBL/GenBank/DDBJ whole genome shotgun (WGS) entry which is preliminary data.</text>
</comment>
<sequence>MAPSAPAGGAVSDTTVYLANITAVEKVMTASTIIDLLRCCQSQGRPRVTGSGKYSAAYMARLQEELPCPEQLC</sequence>
<accession>A0A830ZX70</accession>
<name>A0A830ZX70_ERWAM</name>
<protein>
    <submittedName>
        <fullName evidence="1">Uncharacterized protein</fullName>
    </submittedName>
</protein>
<gene>
    <name evidence="1" type="ORF">BN437_2470</name>
</gene>
<organism evidence="1 2">
    <name type="scientific">Erwinia amylovora NBRC 12687 = CFBP 1232</name>
    <dbReference type="NCBI Taxonomy" id="1219359"/>
    <lineage>
        <taxon>Bacteria</taxon>
        <taxon>Pseudomonadati</taxon>
        <taxon>Pseudomonadota</taxon>
        <taxon>Gammaproteobacteria</taxon>
        <taxon>Enterobacterales</taxon>
        <taxon>Erwiniaceae</taxon>
        <taxon>Erwinia</taxon>
    </lineage>
</organism>